<dbReference type="EMBL" id="JACHJQ010000001">
    <property type="protein sequence ID" value="MBB4904307.1"/>
    <property type="molecule type" value="Genomic_DNA"/>
</dbReference>
<organism evidence="2 3">
    <name type="scientific">Actinophytocola algeriensis</name>
    <dbReference type="NCBI Taxonomy" id="1768010"/>
    <lineage>
        <taxon>Bacteria</taxon>
        <taxon>Bacillati</taxon>
        <taxon>Actinomycetota</taxon>
        <taxon>Actinomycetes</taxon>
        <taxon>Pseudonocardiales</taxon>
        <taxon>Pseudonocardiaceae</taxon>
    </lineage>
</organism>
<accession>A0A7W7PZR2</accession>
<comment type="caution">
    <text evidence="2">The sequence shown here is derived from an EMBL/GenBank/DDBJ whole genome shotgun (WGS) entry which is preliminary data.</text>
</comment>
<dbReference type="AlphaFoldDB" id="A0A7W7PZR2"/>
<feature type="region of interest" description="Disordered" evidence="1">
    <location>
        <begin position="1"/>
        <end position="55"/>
    </location>
</feature>
<sequence length="392" mass="37665">MGDLPGAGVPELPALGDLPAVGLPALPALPGLGDGSCDDGSDGDPSGLPGLGTLPAVGLPALPSLGDLETPLGDLTAGVDTATTGLGVDLDGDVLDTAASGYLANPDDSDAPTLSSYTDTALGDLAAGAKLDPQEFGGSLAGSSELADAGLGLVGHAGGDVAAWGALDTVAGDLAGGLLAGPDGFAVAAESPLGSFSANSDGDFSIEPGDPSDLLDVDHLGDTGDAVAGTVAHYATTGAGALTDGIESGSDNLEGLLTGPAAPVAGVLDTTTDTVTDGIEQGGDQVSEHLSNLPTVDDLPLPQLPELPQLPDLPTVDSAALPAVGDVTGTVSDTVSGVTGNLPVDTSAVTDLVSTNPVTDAVHDSPVGGLVSGVTDHLPQDAPLLGGLDLGL</sequence>
<evidence type="ECO:0000313" key="2">
    <source>
        <dbReference type="EMBL" id="MBB4904307.1"/>
    </source>
</evidence>
<proteinExistence type="predicted"/>
<feature type="compositionally biased region" description="Low complexity" evidence="1">
    <location>
        <begin position="12"/>
        <end position="31"/>
    </location>
</feature>
<evidence type="ECO:0000256" key="1">
    <source>
        <dbReference type="SAM" id="MobiDB-lite"/>
    </source>
</evidence>
<feature type="compositionally biased region" description="Low complexity" evidence="1">
    <location>
        <begin position="43"/>
        <end position="55"/>
    </location>
</feature>
<keyword evidence="3" id="KW-1185">Reference proteome</keyword>
<name>A0A7W7PZR2_9PSEU</name>
<protein>
    <submittedName>
        <fullName evidence="2">Uncharacterized protein</fullName>
    </submittedName>
</protein>
<gene>
    <name evidence="2" type="ORF">FHR82_000517</name>
</gene>
<dbReference type="Proteomes" id="UP000520767">
    <property type="component" value="Unassembled WGS sequence"/>
</dbReference>
<reference evidence="2 3" key="1">
    <citation type="submission" date="2020-08" db="EMBL/GenBank/DDBJ databases">
        <title>Genomic Encyclopedia of Type Strains, Phase III (KMG-III): the genomes of soil and plant-associated and newly described type strains.</title>
        <authorList>
            <person name="Whitman W."/>
        </authorList>
    </citation>
    <scope>NUCLEOTIDE SEQUENCE [LARGE SCALE GENOMIC DNA]</scope>
    <source>
        <strain evidence="2 3">CECT 8960</strain>
    </source>
</reference>
<evidence type="ECO:0000313" key="3">
    <source>
        <dbReference type="Proteomes" id="UP000520767"/>
    </source>
</evidence>